<reference evidence="1 2" key="1">
    <citation type="journal article" date="2023" name="Insect Mol. Biol.">
        <title>Genome sequencing provides insights into the evolution of gene families encoding plant cell wall-degrading enzymes in longhorned beetles.</title>
        <authorList>
            <person name="Shin N.R."/>
            <person name="Okamura Y."/>
            <person name="Kirsch R."/>
            <person name="Pauchet Y."/>
        </authorList>
    </citation>
    <scope>NUCLEOTIDE SEQUENCE [LARGE SCALE GENOMIC DNA]</scope>
    <source>
        <strain evidence="1">EAD_L_NR</strain>
    </source>
</reference>
<dbReference type="AlphaFoldDB" id="A0AAV8VQI9"/>
<evidence type="ECO:0000313" key="1">
    <source>
        <dbReference type="EMBL" id="KAJ8916726.1"/>
    </source>
</evidence>
<sequence length="166" mass="18087">MKMMVKNCAEGKIFNNCCNEHADLRAISSPKDKIVLCSGVRRCPGVVNQVDTVGVSLGLGTQAHSRERKGRSVDTSRMMVKNCAEEKIFNNCCNKHADLRAISSPKDKIVLCSGVRRCPGVVSQVNTVGVSLGLGTQAHSREQKGRSVDTSRVRETIRARNMPSES</sequence>
<protein>
    <submittedName>
        <fullName evidence="1">Uncharacterized protein</fullName>
    </submittedName>
</protein>
<dbReference type="Proteomes" id="UP001159042">
    <property type="component" value="Unassembled WGS sequence"/>
</dbReference>
<organism evidence="1 2">
    <name type="scientific">Exocentrus adspersus</name>
    <dbReference type="NCBI Taxonomy" id="1586481"/>
    <lineage>
        <taxon>Eukaryota</taxon>
        <taxon>Metazoa</taxon>
        <taxon>Ecdysozoa</taxon>
        <taxon>Arthropoda</taxon>
        <taxon>Hexapoda</taxon>
        <taxon>Insecta</taxon>
        <taxon>Pterygota</taxon>
        <taxon>Neoptera</taxon>
        <taxon>Endopterygota</taxon>
        <taxon>Coleoptera</taxon>
        <taxon>Polyphaga</taxon>
        <taxon>Cucujiformia</taxon>
        <taxon>Chrysomeloidea</taxon>
        <taxon>Cerambycidae</taxon>
        <taxon>Lamiinae</taxon>
        <taxon>Acanthocinini</taxon>
        <taxon>Exocentrus</taxon>
    </lineage>
</organism>
<dbReference type="EMBL" id="JANEYG010000040">
    <property type="protein sequence ID" value="KAJ8916726.1"/>
    <property type="molecule type" value="Genomic_DNA"/>
</dbReference>
<gene>
    <name evidence="1" type="ORF">NQ315_013930</name>
</gene>
<keyword evidence="2" id="KW-1185">Reference proteome</keyword>
<name>A0AAV8VQI9_9CUCU</name>
<accession>A0AAV8VQI9</accession>
<proteinExistence type="predicted"/>
<evidence type="ECO:0000313" key="2">
    <source>
        <dbReference type="Proteomes" id="UP001159042"/>
    </source>
</evidence>
<comment type="caution">
    <text evidence="1">The sequence shown here is derived from an EMBL/GenBank/DDBJ whole genome shotgun (WGS) entry which is preliminary data.</text>
</comment>